<evidence type="ECO:0000256" key="1">
    <source>
        <dbReference type="ARBA" id="ARBA00022723"/>
    </source>
</evidence>
<dbReference type="InterPro" id="IPR001584">
    <property type="entry name" value="Integrase_cat-core"/>
</dbReference>
<evidence type="ECO:0000256" key="2">
    <source>
        <dbReference type="ARBA" id="ARBA00022801"/>
    </source>
</evidence>
<dbReference type="OrthoDB" id="128382at2759"/>
<reference evidence="5 6" key="1">
    <citation type="journal article" date="2014" name="Nat. Commun.">
        <title>Klebsormidium flaccidum genome reveals primary factors for plant terrestrial adaptation.</title>
        <authorList>
            <person name="Hori K."/>
            <person name="Maruyama F."/>
            <person name="Fujisawa T."/>
            <person name="Togashi T."/>
            <person name="Yamamoto N."/>
            <person name="Seo M."/>
            <person name="Sato S."/>
            <person name="Yamada T."/>
            <person name="Mori H."/>
            <person name="Tajima N."/>
            <person name="Moriyama T."/>
            <person name="Ikeuchi M."/>
            <person name="Watanabe M."/>
            <person name="Wada H."/>
            <person name="Kobayashi K."/>
            <person name="Saito M."/>
            <person name="Masuda T."/>
            <person name="Sasaki-Sekimoto Y."/>
            <person name="Mashiguchi K."/>
            <person name="Awai K."/>
            <person name="Shimojima M."/>
            <person name="Masuda S."/>
            <person name="Iwai M."/>
            <person name="Nobusawa T."/>
            <person name="Narise T."/>
            <person name="Kondo S."/>
            <person name="Saito H."/>
            <person name="Sato R."/>
            <person name="Murakawa M."/>
            <person name="Ihara Y."/>
            <person name="Oshima-Yamada Y."/>
            <person name="Ohtaka K."/>
            <person name="Satoh M."/>
            <person name="Sonobe K."/>
            <person name="Ishii M."/>
            <person name="Ohtani R."/>
            <person name="Kanamori-Sato M."/>
            <person name="Honoki R."/>
            <person name="Miyazaki D."/>
            <person name="Mochizuki H."/>
            <person name="Umetsu J."/>
            <person name="Higashi K."/>
            <person name="Shibata D."/>
            <person name="Kamiya Y."/>
            <person name="Sato N."/>
            <person name="Nakamura Y."/>
            <person name="Tabata S."/>
            <person name="Ida S."/>
            <person name="Kurokawa K."/>
            <person name="Ohta H."/>
        </authorList>
    </citation>
    <scope>NUCLEOTIDE SEQUENCE [LARGE SCALE GENOMIC DNA]</scope>
    <source>
        <strain evidence="5 6">NIES-2285</strain>
    </source>
</reference>
<dbReference type="InterPro" id="IPR012337">
    <property type="entry name" value="RNaseH-like_sf"/>
</dbReference>
<protein>
    <submittedName>
        <fullName evidence="5">Transposon-encoded protein</fullName>
    </submittedName>
</protein>
<evidence type="ECO:0000259" key="4">
    <source>
        <dbReference type="PROSITE" id="PS50994"/>
    </source>
</evidence>
<proteinExistence type="predicted"/>
<dbReference type="SUPFAM" id="SSF56672">
    <property type="entry name" value="DNA/RNA polymerases"/>
    <property type="match status" value="1"/>
</dbReference>
<feature type="domain" description="Integrase catalytic" evidence="4">
    <location>
        <begin position="44"/>
        <end position="209"/>
    </location>
</feature>
<evidence type="ECO:0000313" key="6">
    <source>
        <dbReference type="Proteomes" id="UP000054558"/>
    </source>
</evidence>
<dbReference type="GO" id="GO:0003676">
    <property type="term" value="F:nucleic acid binding"/>
    <property type="evidence" value="ECO:0007669"/>
    <property type="project" value="InterPro"/>
</dbReference>
<organism evidence="5 6">
    <name type="scientific">Klebsormidium nitens</name>
    <name type="common">Green alga</name>
    <name type="synonym">Ulothrix nitens</name>
    <dbReference type="NCBI Taxonomy" id="105231"/>
    <lineage>
        <taxon>Eukaryota</taxon>
        <taxon>Viridiplantae</taxon>
        <taxon>Streptophyta</taxon>
        <taxon>Klebsormidiophyceae</taxon>
        <taxon>Klebsormidiales</taxon>
        <taxon>Klebsormidiaceae</taxon>
        <taxon>Klebsormidium</taxon>
    </lineage>
</organism>
<evidence type="ECO:0000256" key="3">
    <source>
        <dbReference type="SAM" id="MobiDB-lite"/>
    </source>
</evidence>
<dbReference type="EMBL" id="DF237910">
    <property type="protein sequence ID" value="GAQ92268.1"/>
    <property type="molecule type" value="Genomic_DNA"/>
</dbReference>
<keyword evidence="6" id="KW-1185">Reference proteome</keyword>
<dbReference type="Gene3D" id="3.30.420.10">
    <property type="entry name" value="Ribonuclease H-like superfamily/Ribonuclease H"/>
    <property type="match status" value="1"/>
</dbReference>
<keyword evidence="1" id="KW-0479">Metal-binding</keyword>
<evidence type="ECO:0000313" key="5">
    <source>
        <dbReference type="EMBL" id="GAQ92268.1"/>
    </source>
</evidence>
<dbReference type="OMA" id="IRHIDIM"/>
<name>A0A1Y1IVI0_KLENI</name>
<dbReference type="STRING" id="105231.A0A1Y1IVI0"/>
<sequence>MGDAVRGVGVKAEALRSKRTSVCEPCIIGKETREPFPKESDSKDSKEPLELVHMDVCGPMPVTSKGGSRYLATFLDVYSKLSVVQPMKRKSNVTAVTESVFARLELQSGKKVKGVQTNRGGEYVNEGMTALLGKRGTVHRTTAGHSLEQNGSAERLNRTLEERARALLENAGLGPDLWAEAMVTANYTRNRVPSSVHGKSPGYPYGEADTQPGVGATPTGEADTGSEEYPLRGTALKRRRREDTPHAKGGRPGSGTERIWRRKRGSIRRVRGSIRSRKRIHFEEVYAPVSKHTTLRALLAVVAKRDLELHQLDVETAFLNGELEKAIYMQQPQGYEQGGPNVVCHLKRTLNGVRQTPRAWHTRLKEELGNFEFVASLADTALFSGVVDGERIYLIVWVDDILVAALGGGADCEEAHWAAALGVVRYLVGTAGAGITFGGSGEVLEEFCDANYAGDINTKSSMTGYVFLMYGGAVSWSSRLQLTVAASTVGAEYMSAENAVKEALWFHKHGGDLGLDLGTVLIHCDNQGAIRLLKHPIASQRSKHIDVIHRFAQKRVARKEVEFAYCKMEDMKADILTKALAPGKFLKCKKKLHRILSAWGSVRFGRY</sequence>
<feature type="region of interest" description="Disordered" evidence="3">
    <location>
        <begin position="191"/>
        <end position="262"/>
    </location>
</feature>
<dbReference type="InterPro" id="IPR043502">
    <property type="entry name" value="DNA/RNA_pol_sf"/>
</dbReference>
<accession>A0A1Y1IVI0</accession>
<dbReference type="PANTHER" id="PTHR42648:SF28">
    <property type="entry name" value="TRANSPOSON-ENCODED PROTEIN WITH RIBONUCLEASE H-LIKE AND RETROVIRUS ZINC FINGER-LIKE DOMAINS"/>
    <property type="match status" value="1"/>
</dbReference>
<dbReference type="InterPro" id="IPR036397">
    <property type="entry name" value="RNaseH_sf"/>
</dbReference>
<dbReference type="AlphaFoldDB" id="A0A1Y1IVI0"/>
<dbReference type="GO" id="GO:0016787">
    <property type="term" value="F:hydrolase activity"/>
    <property type="evidence" value="ECO:0007669"/>
    <property type="project" value="UniProtKB-KW"/>
</dbReference>
<dbReference type="GO" id="GO:0015074">
    <property type="term" value="P:DNA integration"/>
    <property type="evidence" value="ECO:0007669"/>
    <property type="project" value="InterPro"/>
</dbReference>
<gene>
    <name evidence="5" type="ORF">KFL_009610030</name>
</gene>
<dbReference type="Pfam" id="PF07727">
    <property type="entry name" value="RVT_2"/>
    <property type="match status" value="1"/>
</dbReference>
<dbReference type="CDD" id="cd09272">
    <property type="entry name" value="RNase_HI_RT_Ty1"/>
    <property type="match status" value="1"/>
</dbReference>
<dbReference type="PANTHER" id="PTHR42648">
    <property type="entry name" value="TRANSPOSASE, PUTATIVE-RELATED"/>
    <property type="match status" value="1"/>
</dbReference>
<dbReference type="InterPro" id="IPR039537">
    <property type="entry name" value="Retrotran_Ty1/copia-like"/>
</dbReference>
<dbReference type="InterPro" id="IPR013103">
    <property type="entry name" value="RVT_2"/>
</dbReference>
<dbReference type="Pfam" id="PF00665">
    <property type="entry name" value="rve"/>
    <property type="match status" value="1"/>
</dbReference>
<keyword evidence="2" id="KW-0378">Hydrolase</keyword>
<dbReference type="SUPFAM" id="SSF53098">
    <property type="entry name" value="Ribonuclease H-like"/>
    <property type="match status" value="1"/>
</dbReference>
<dbReference type="GO" id="GO:0046872">
    <property type="term" value="F:metal ion binding"/>
    <property type="evidence" value="ECO:0007669"/>
    <property type="project" value="UniProtKB-KW"/>
</dbReference>
<dbReference type="PROSITE" id="PS50994">
    <property type="entry name" value="INTEGRASE"/>
    <property type="match status" value="1"/>
</dbReference>
<dbReference type="Proteomes" id="UP000054558">
    <property type="component" value="Unassembled WGS sequence"/>
</dbReference>